<comment type="caution">
    <text evidence="2">The sequence shown here is derived from an EMBL/GenBank/DDBJ whole genome shotgun (WGS) entry which is preliminary data.</text>
</comment>
<sequence length="89" mass="9195">MSESVAAGRFFPVLRVAVAAQAVAIMAQAVTAGLLLSTSGGRSAHALTAVIVTVTALGQLMAAILVWRPGGGPGRFFVGTRRSIMLAWW</sequence>
<accession>A0ABW7AAQ5</accession>
<keyword evidence="1" id="KW-0472">Membrane</keyword>
<gene>
    <name evidence="2" type="ORF">ACFLIM_14695</name>
</gene>
<dbReference type="EMBL" id="JBICRM010000007">
    <property type="protein sequence ID" value="MFG1704436.1"/>
    <property type="molecule type" value="Genomic_DNA"/>
</dbReference>
<name>A0ABW7AAQ5_9ACTN</name>
<dbReference type="RefSeq" id="WP_393165457.1">
    <property type="nucleotide sequence ID" value="NZ_JBICRM010000007.1"/>
</dbReference>
<evidence type="ECO:0000313" key="3">
    <source>
        <dbReference type="Proteomes" id="UP001603978"/>
    </source>
</evidence>
<evidence type="ECO:0000313" key="2">
    <source>
        <dbReference type="EMBL" id="MFG1704436.1"/>
    </source>
</evidence>
<proteinExistence type="predicted"/>
<keyword evidence="1" id="KW-0812">Transmembrane</keyword>
<dbReference type="Proteomes" id="UP001603978">
    <property type="component" value="Unassembled WGS sequence"/>
</dbReference>
<feature type="transmembrane region" description="Helical" evidence="1">
    <location>
        <begin position="12"/>
        <end position="34"/>
    </location>
</feature>
<keyword evidence="1" id="KW-1133">Transmembrane helix</keyword>
<organism evidence="2 3">
    <name type="scientific">Nonomuraea marmarensis</name>
    <dbReference type="NCBI Taxonomy" id="3351344"/>
    <lineage>
        <taxon>Bacteria</taxon>
        <taxon>Bacillati</taxon>
        <taxon>Actinomycetota</taxon>
        <taxon>Actinomycetes</taxon>
        <taxon>Streptosporangiales</taxon>
        <taxon>Streptosporangiaceae</taxon>
        <taxon>Nonomuraea</taxon>
    </lineage>
</organism>
<keyword evidence="3" id="KW-1185">Reference proteome</keyword>
<feature type="transmembrane region" description="Helical" evidence="1">
    <location>
        <begin position="46"/>
        <end position="67"/>
    </location>
</feature>
<reference evidence="2 3" key="1">
    <citation type="submission" date="2024-10" db="EMBL/GenBank/DDBJ databases">
        <authorList>
            <person name="Topkara A.R."/>
            <person name="Saygin H."/>
        </authorList>
    </citation>
    <scope>NUCLEOTIDE SEQUENCE [LARGE SCALE GENOMIC DNA]</scope>
    <source>
        <strain evidence="2 3">M3C6</strain>
    </source>
</reference>
<protein>
    <submittedName>
        <fullName evidence="2">Uncharacterized protein</fullName>
    </submittedName>
</protein>
<evidence type="ECO:0000256" key="1">
    <source>
        <dbReference type="SAM" id="Phobius"/>
    </source>
</evidence>